<dbReference type="Gene3D" id="3.30.160.160">
    <property type="entry name" value="YegP-like"/>
    <property type="match status" value="1"/>
</dbReference>
<evidence type="ECO:0000313" key="3">
    <source>
        <dbReference type="Proteomes" id="UP000201885"/>
    </source>
</evidence>
<dbReference type="GeneID" id="26629568"/>
<proteinExistence type="predicted"/>
<organism evidence="2 3">
    <name type="scientific">Mycobacterium phage Phatniss</name>
    <dbReference type="NCBI Taxonomy" id="1698356"/>
    <lineage>
        <taxon>Viruses</taxon>
        <taxon>Duplodnaviria</taxon>
        <taxon>Heunggongvirae</taxon>
        <taxon>Uroviricota</taxon>
        <taxon>Caudoviricetes</taxon>
        <taxon>Gracegardnervirinae</taxon>
        <taxon>Cheoctovirus</taxon>
        <taxon>Cheoctovirus phatniss</taxon>
    </lineage>
</organism>
<accession>A0A0K1Y6X9</accession>
<dbReference type="OrthoDB" id="19543at10239"/>
<sequence length="89" mass="10626">MNRPVFYVDQKEDLEKGTFWWTVATSNGRTILTSEMYSRRRDARKAARSFIGNIGDVPVSFRYFNPNREQVEERFSVGMWMSDSREWYA</sequence>
<dbReference type="Pfam" id="PF07411">
    <property type="entry name" value="DUF1508"/>
    <property type="match status" value="1"/>
</dbReference>
<dbReference type="KEGG" id="vg:26629568"/>
<evidence type="ECO:0000313" key="2">
    <source>
        <dbReference type="EMBL" id="AKY02875.1"/>
    </source>
</evidence>
<dbReference type="SUPFAM" id="SSF160113">
    <property type="entry name" value="YegP-like"/>
    <property type="match status" value="1"/>
</dbReference>
<evidence type="ECO:0000259" key="1">
    <source>
        <dbReference type="Pfam" id="PF07411"/>
    </source>
</evidence>
<dbReference type="InterPro" id="IPR036913">
    <property type="entry name" value="YegP-like_sf"/>
</dbReference>
<dbReference type="Proteomes" id="UP000201885">
    <property type="component" value="Segment"/>
</dbReference>
<feature type="domain" description="DUF1508" evidence="1">
    <location>
        <begin position="16"/>
        <end position="49"/>
    </location>
</feature>
<dbReference type="InterPro" id="IPR010879">
    <property type="entry name" value="DUF1508"/>
</dbReference>
<dbReference type="RefSeq" id="YP_009202582.1">
    <property type="nucleotide sequence ID" value="NC_028844.1"/>
</dbReference>
<name>A0A0K1Y6X9_9CAUD</name>
<protein>
    <recommendedName>
        <fullName evidence="1">DUF1508 domain-containing protein</fullName>
    </recommendedName>
</protein>
<reference evidence="2 3" key="1">
    <citation type="submission" date="2015-07" db="EMBL/GenBank/DDBJ databases">
        <authorList>
            <person name="Veralli T.N."/>
            <person name="Brown M.A."/>
            <person name="Cisneros C.R."/>
            <person name="Greenhalgh A.J."/>
            <person name="Law J.M."/>
            <person name="Lederer M.J."/>
            <person name="Shah H.R."/>
            <person name="Situ C.Y."/>
            <person name="Totten M.C."/>
            <person name="Wenneker E.R."/>
            <person name="Williams M.K."/>
            <person name="Yuen A.H."/>
            <person name="Schildbach J.F."/>
            <person name="Serrano M.G."/>
            <person name="Buck G."/>
            <person name="Lee V."/>
            <person name="Wang Y."/>
            <person name="Carvalho R."/>
            <person name="Voegtly L."/>
            <person name="Shi R."/>
            <person name="Duckworth R."/>
            <person name="Johnson A."/>
            <person name="Loviza R."/>
            <person name="Walstead R."/>
            <person name="Shah Z."/>
            <person name="Kiflezghi M."/>
            <person name="Wade K."/>
            <person name="Delesalle V.A."/>
            <person name="Bradley K.W."/>
            <person name="Asai D.J."/>
            <person name="Bowman C.A."/>
            <person name="Russell D.A."/>
            <person name="Pope W.H."/>
            <person name="Jacobs-Sera D."/>
            <person name="Hendrix R.W."/>
            <person name="Hatfull G.F."/>
        </authorList>
    </citation>
    <scope>NUCLEOTIDE SEQUENCE [LARGE SCALE GENOMIC DNA]</scope>
</reference>
<dbReference type="EMBL" id="KT279576">
    <property type="protein sequence ID" value="AKY02875.1"/>
    <property type="molecule type" value="Genomic_DNA"/>
</dbReference>
<keyword evidence="3" id="KW-1185">Reference proteome</keyword>
<gene>
    <name evidence="2" type="ORF">PHATNISS_65</name>
</gene>